<evidence type="ECO:0000256" key="1">
    <source>
        <dbReference type="SAM" id="MobiDB-lite"/>
    </source>
</evidence>
<sequence length="167" mass="17861">MASRMSSVCERVDTTGGCVRLKLLGGRGVFVELKGEGCVLRREAVQVQLGGLRVAIRAFRRADAPLPQAHRREAVQVPALRPMLLPQRSPSPAHEETREPPGRAAGGQREEKSRPGTLITANSLNSKISANTVGDNRSRPGEPPTRGWGMGCRTGEESSSDSGVQLA</sequence>
<keyword evidence="3" id="KW-1185">Reference proteome</keyword>
<name>A0A310SJX0_9HYME</name>
<dbReference type="EMBL" id="KQ766185">
    <property type="protein sequence ID" value="OAD53722.1"/>
    <property type="molecule type" value="Genomic_DNA"/>
</dbReference>
<gene>
    <name evidence="2" type="ORF">WN48_09294</name>
</gene>
<protein>
    <submittedName>
        <fullName evidence="2">Uncharacterized protein</fullName>
    </submittedName>
</protein>
<feature type="region of interest" description="Disordered" evidence="1">
    <location>
        <begin position="70"/>
        <end position="167"/>
    </location>
</feature>
<feature type="compositionally biased region" description="Polar residues" evidence="1">
    <location>
        <begin position="119"/>
        <end position="135"/>
    </location>
</feature>
<evidence type="ECO:0000313" key="2">
    <source>
        <dbReference type="EMBL" id="OAD53722.1"/>
    </source>
</evidence>
<organism evidence="2 3">
    <name type="scientific">Eufriesea mexicana</name>
    <dbReference type="NCBI Taxonomy" id="516756"/>
    <lineage>
        <taxon>Eukaryota</taxon>
        <taxon>Metazoa</taxon>
        <taxon>Ecdysozoa</taxon>
        <taxon>Arthropoda</taxon>
        <taxon>Hexapoda</taxon>
        <taxon>Insecta</taxon>
        <taxon>Pterygota</taxon>
        <taxon>Neoptera</taxon>
        <taxon>Endopterygota</taxon>
        <taxon>Hymenoptera</taxon>
        <taxon>Apocrita</taxon>
        <taxon>Aculeata</taxon>
        <taxon>Apoidea</taxon>
        <taxon>Anthophila</taxon>
        <taxon>Apidae</taxon>
        <taxon>Eufriesea</taxon>
    </lineage>
</organism>
<dbReference type="AlphaFoldDB" id="A0A310SJX0"/>
<reference evidence="2 3" key="1">
    <citation type="submission" date="2015-07" db="EMBL/GenBank/DDBJ databases">
        <title>The genome of Eufriesea mexicana.</title>
        <authorList>
            <person name="Pan H."/>
            <person name="Kapheim K."/>
        </authorList>
    </citation>
    <scope>NUCLEOTIDE SEQUENCE [LARGE SCALE GENOMIC DNA]</scope>
    <source>
        <strain evidence="2">0111107269</strain>
        <tissue evidence="2">Whole body</tissue>
    </source>
</reference>
<evidence type="ECO:0000313" key="3">
    <source>
        <dbReference type="Proteomes" id="UP000250275"/>
    </source>
</evidence>
<proteinExistence type="predicted"/>
<dbReference type="Proteomes" id="UP000250275">
    <property type="component" value="Unassembled WGS sequence"/>
</dbReference>
<accession>A0A310SJX0</accession>